<evidence type="ECO:0000313" key="4">
    <source>
        <dbReference type="Proteomes" id="UP000532273"/>
    </source>
</evidence>
<keyword evidence="1" id="KW-0812">Transmembrane</keyword>
<keyword evidence="1" id="KW-0472">Membrane</keyword>
<feature type="chain" id="PRO_5030713653" evidence="2">
    <location>
        <begin position="18"/>
        <end position="116"/>
    </location>
</feature>
<organism evidence="3 4">
    <name type="scientific">Pedobacter zeae</name>
    <dbReference type="NCBI Taxonomy" id="1737356"/>
    <lineage>
        <taxon>Bacteria</taxon>
        <taxon>Pseudomonadati</taxon>
        <taxon>Bacteroidota</taxon>
        <taxon>Sphingobacteriia</taxon>
        <taxon>Sphingobacteriales</taxon>
        <taxon>Sphingobacteriaceae</taxon>
        <taxon>Pedobacter</taxon>
    </lineage>
</organism>
<feature type="signal peptide" evidence="2">
    <location>
        <begin position="1"/>
        <end position="17"/>
    </location>
</feature>
<evidence type="ECO:0000313" key="3">
    <source>
        <dbReference type="EMBL" id="MBB4110412.1"/>
    </source>
</evidence>
<evidence type="ECO:0000256" key="1">
    <source>
        <dbReference type="SAM" id="Phobius"/>
    </source>
</evidence>
<reference evidence="3 4" key="1">
    <citation type="submission" date="2020-08" db="EMBL/GenBank/DDBJ databases">
        <title>Genomic Encyclopedia of Type Strains, Phase IV (KMG-IV): sequencing the most valuable type-strain genomes for metagenomic binning, comparative biology and taxonomic classification.</title>
        <authorList>
            <person name="Goeker M."/>
        </authorList>
    </citation>
    <scope>NUCLEOTIDE SEQUENCE [LARGE SCALE GENOMIC DNA]</scope>
    <source>
        <strain evidence="3 4">DSM 100774</strain>
    </source>
</reference>
<evidence type="ECO:0000256" key="2">
    <source>
        <dbReference type="SAM" id="SignalP"/>
    </source>
</evidence>
<proteinExistence type="predicted"/>
<dbReference type="AlphaFoldDB" id="A0A7W6KEZ7"/>
<keyword evidence="1" id="KW-1133">Transmembrane helix</keyword>
<protein>
    <submittedName>
        <fullName evidence="3">Uncharacterized protein</fullName>
    </submittedName>
</protein>
<comment type="caution">
    <text evidence="3">The sequence shown here is derived from an EMBL/GenBank/DDBJ whole genome shotgun (WGS) entry which is preliminary data.</text>
</comment>
<feature type="transmembrane region" description="Helical" evidence="1">
    <location>
        <begin position="66"/>
        <end position="85"/>
    </location>
</feature>
<accession>A0A7W6KEZ7</accession>
<dbReference type="EMBL" id="JACIEF010000004">
    <property type="protein sequence ID" value="MBB4110412.1"/>
    <property type="molecule type" value="Genomic_DNA"/>
</dbReference>
<name>A0A7W6KEZ7_9SPHI</name>
<gene>
    <name evidence="3" type="ORF">GGQ60_004440</name>
</gene>
<dbReference type="Proteomes" id="UP000532273">
    <property type="component" value="Unassembled WGS sequence"/>
</dbReference>
<sequence length="116" mass="13650">MRLFYIIFFLSITINFAGTASQGKRNDVQSKNTQISFLTGKKSIRQNSGFNQDKESLQKDFINSPGVKISSSSFVLITFLLFLFFKNKTIDKVVIKRLKHNYWCSFKMLYPKHFFW</sequence>
<keyword evidence="2" id="KW-0732">Signal</keyword>